<gene>
    <name evidence="1" type="ORF">LCGC14_1858220</name>
</gene>
<organism evidence="1">
    <name type="scientific">marine sediment metagenome</name>
    <dbReference type="NCBI Taxonomy" id="412755"/>
    <lineage>
        <taxon>unclassified sequences</taxon>
        <taxon>metagenomes</taxon>
        <taxon>ecological metagenomes</taxon>
    </lineage>
</organism>
<name>A0A0F9GWP7_9ZZZZ</name>
<dbReference type="AlphaFoldDB" id="A0A0F9GWP7"/>
<accession>A0A0F9GWP7</accession>
<protein>
    <submittedName>
        <fullName evidence="1">Uncharacterized protein</fullName>
    </submittedName>
</protein>
<reference evidence="1" key="1">
    <citation type="journal article" date="2015" name="Nature">
        <title>Complex archaea that bridge the gap between prokaryotes and eukaryotes.</title>
        <authorList>
            <person name="Spang A."/>
            <person name="Saw J.H."/>
            <person name="Jorgensen S.L."/>
            <person name="Zaremba-Niedzwiedzka K."/>
            <person name="Martijn J."/>
            <person name="Lind A.E."/>
            <person name="van Eijk R."/>
            <person name="Schleper C."/>
            <person name="Guy L."/>
            <person name="Ettema T.J."/>
        </authorList>
    </citation>
    <scope>NUCLEOTIDE SEQUENCE</scope>
</reference>
<feature type="non-terminal residue" evidence="1">
    <location>
        <position position="1"/>
    </location>
</feature>
<evidence type="ECO:0000313" key="1">
    <source>
        <dbReference type="EMBL" id="KKL95081.1"/>
    </source>
</evidence>
<proteinExistence type="predicted"/>
<comment type="caution">
    <text evidence="1">The sequence shown here is derived from an EMBL/GenBank/DDBJ whole genome shotgun (WGS) entry which is preliminary data.</text>
</comment>
<sequence length="50" mass="5492">NSDTLAEDFNNIPIEKGSWVHCNMVSAGGGKNFTVQLELHQVSEDEEGED</sequence>
<dbReference type="EMBL" id="LAZR01018769">
    <property type="protein sequence ID" value="KKL95081.1"/>
    <property type="molecule type" value="Genomic_DNA"/>
</dbReference>